<keyword evidence="1" id="KW-1133">Transmembrane helix</keyword>
<keyword evidence="3" id="KW-1185">Reference proteome</keyword>
<name>A0A0J1JIK2_9GAMM</name>
<evidence type="ECO:0000313" key="3">
    <source>
        <dbReference type="Proteomes" id="UP000036426"/>
    </source>
</evidence>
<evidence type="ECO:0000256" key="1">
    <source>
        <dbReference type="SAM" id="Phobius"/>
    </source>
</evidence>
<feature type="transmembrane region" description="Helical" evidence="1">
    <location>
        <begin position="46"/>
        <end position="64"/>
    </location>
</feature>
<dbReference type="AlphaFoldDB" id="A0A0J1JIK2"/>
<accession>A0A0J1JIK2</accession>
<feature type="transmembrane region" description="Helical" evidence="1">
    <location>
        <begin position="12"/>
        <end position="34"/>
    </location>
</feature>
<sequence>MTYIELLPADTVWMRFNVFAWISALGVVITYTVIRIHGYIHHKPFRLIPTILQCAFIPVIFLFLGNHYYLKRFYAVEWGPLNSIKLHYVYPEGRYIELYRADAHYLRDRTGCSVKITTAHESFTSNLTGNKQACRDVVNKLSH</sequence>
<dbReference type="PATRIC" id="fig|754436.4.peg.1078"/>
<protein>
    <submittedName>
        <fullName evidence="2">Uncharacterized protein</fullName>
    </submittedName>
</protein>
<comment type="caution">
    <text evidence="2">The sequence shown here is derived from an EMBL/GenBank/DDBJ whole genome shotgun (WGS) entry which is preliminary data.</text>
</comment>
<dbReference type="EMBL" id="LDOV01000010">
    <property type="protein sequence ID" value="KLV01797.1"/>
    <property type="molecule type" value="Genomic_DNA"/>
</dbReference>
<dbReference type="RefSeq" id="WP_047873249.1">
    <property type="nucleotide sequence ID" value="NZ_BMYC01000001.1"/>
</dbReference>
<organism evidence="2 3">
    <name type="scientific">Photobacterium aphoticum</name>
    <dbReference type="NCBI Taxonomy" id="754436"/>
    <lineage>
        <taxon>Bacteria</taxon>
        <taxon>Pseudomonadati</taxon>
        <taxon>Pseudomonadota</taxon>
        <taxon>Gammaproteobacteria</taxon>
        <taxon>Vibrionales</taxon>
        <taxon>Vibrionaceae</taxon>
        <taxon>Photobacterium</taxon>
    </lineage>
</organism>
<keyword evidence="1" id="KW-0812">Transmembrane</keyword>
<evidence type="ECO:0000313" key="2">
    <source>
        <dbReference type="EMBL" id="KLV01797.1"/>
    </source>
</evidence>
<dbReference type="OrthoDB" id="9953545at2"/>
<keyword evidence="1" id="KW-0472">Membrane</keyword>
<dbReference type="Proteomes" id="UP000036426">
    <property type="component" value="Unassembled WGS sequence"/>
</dbReference>
<gene>
    <name evidence="2" type="ORF">ABT58_05070</name>
</gene>
<proteinExistence type="predicted"/>
<reference evidence="2 3" key="1">
    <citation type="submission" date="2015-05" db="EMBL/GenBank/DDBJ databases">
        <title>Photobacterium galathea sp. nov.</title>
        <authorList>
            <person name="Machado H."/>
            <person name="Gram L."/>
        </authorList>
    </citation>
    <scope>NUCLEOTIDE SEQUENCE [LARGE SCALE GENOMIC DNA]</scope>
    <source>
        <strain evidence="2 3">DSM 25995</strain>
    </source>
</reference>